<feature type="transmembrane region" description="Helical" evidence="1">
    <location>
        <begin position="72"/>
        <end position="91"/>
    </location>
</feature>
<dbReference type="AlphaFoldDB" id="A0A5C1A069"/>
<proteinExistence type="predicted"/>
<organism evidence="2 3">
    <name type="scientific">Kushneria phosphatilytica</name>
    <dbReference type="NCBI Taxonomy" id="657387"/>
    <lineage>
        <taxon>Bacteria</taxon>
        <taxon>Pseudomonadati</taxon>
        <taxon>Pseudomonadota</taxon>
        <taxon>Gammaproteobacteria</taxon>
        <taxon>Oceanospirillales</taxon>
        <taxon>Halomonadaceae</taxon>
        <taxon>Kushneria</taxon>
    </lineage>
</organism>
<feature type="transmembrane region" description="Helical" evidence="1">
    <location>
        <begin position="180"/>
        <end position="203"/>
    </location>
</feature>
<feature type="transmembrane region" description="Helical" evidence="1">
    <location>
        <begin position="41"/>
        <end position="60"/>
    </location>
</feature>
<gene>
    <name evidence="2" type="ORF">FY550_12065</name>
</gene>
<dbReference type="KEGG" id="kuy:FY550_12065"/>
<protein>
    <submittedName>
        <fullName evidence="2">Uncharacterized protein</fullName>
    </submittedName>
</protein>
<evidence type="ECO:0000256" key="1">
    <source>
        <dbReference type="SAM" id="Phobius"/>
    </source>
</evidence>
<evidence type="ECO:0000313" key="2">
    <source>
        <dbReference type="EMBL" id="QEL11801.1"/>
    </source>
</evidence>
<reference evidence="2 3" key="1">
    <citation type="submission" date="2019-08" db="EMBL/GenBank/DDBJ databases">
        <title>Complete genome sequence of Kushneria sp. YCWA18, a halophilic phosphate-solubilizing bacterium isolated from Daqiao saltern in China.</title>
        <authorList>
            <person name="Du G.-X."/>
            <person name="Qu L.-Y."/>
        </authorList>
    </citation>
    <scope>NUCLEOTIDE SEQUENCE [LARGE SCALE GENOMIC DNA]</scope>
    <source>
        <strain evidence="2 3">YCWA18</strain>
    </source>
</reference>
<feature type="transmembrane region" description="Helical" evidence="1">
    <location>
        <begin position="150"/>
        <end position="168"/>
    </location>
</feature>
<dbReference type="Proteomes" id="UP000322553">
    <property type="component" value="Chromosome"/>
</dbReference>
<name>A0A5C1A069_9GAMM</name>
<keyword evidence="1" id="KW-1133">Transmembrane helix</keyword>
<accession>A0A5C1A069</accession>
<dbReference type="EMBL" id="CP043420">
    <property type="protein sequence ID" value="QEL11801.1"/>
    <property type="molecule type" value="Genomic_DNA"/>
</dbReference>
<feature type="transmembrane region" description="Helical" evidence="1">
    <location>
        <begin position="97"/>
        <end position="116"/>
    </location>
</feature>
<evidence type="ECO:0000313" key="3">
    <source>
        <dbReference type="Proteomes" id="UP000322553"/>
    </source>
</evidence>
<sequence>MTNKLIWLVVTSSPGVGRLCVFMLGSFFIKAESLSDLAIAWNYAQLSSLLVSLGFSVTAIKKETNNQSAGNQIFYSAGTYIIVSLLSLMWLSSAIRWQALLMSLGYALYLYARNYIFYRKKIYFSLLFEAILYSGFLVLLLFGFGIMWAIFYFAALSFFYFFGAIASGSKYKFSKNDDGAYWEGLGIGGINLLSSGFVFLIPLLISSGEGHGEGLYTLVVSLASVTLLFPRAYFNYKLKEITSANTSNVLFAQKTIVLISFLAMVSALLVVWSYFNVFSEEGIGIERLAAFSLICFYLFVGQISLIYMHIAGLYGKSKELLSINALGITIAVMAYYLVLYIGGGVDTGMLLCLLVYLVFYIARFFYVKKQVWEILNARTVY</sequence>
<dbReference type="RefSeq" id="WP_139148721.1">
    <property type="nucleotide sequence ID" value="NZ_CP043420.1"/>
</dbReference>
<feature type="transmembrane region" description="Helical" evidence="1">
    <location>
        <begin position="287"/>
        <end position="308"/>
    </location>
</feature>
<keyword evidence="1" id="KW-0472">Membrane</keyword>
<feature type="transmembrane region" description="Helical" evidence="1">
    <location>
        <begin position="5"/>
        <end position="29"/>
    </location>
</feature>
<feature type="transmembrane region" description="Helical" evidence="1">
    <location>
        <begin position="320"/>
        <end position="342"/>
    </location>
</feature>
<keyword evidence="3" id="KW-1185">Reference proteome</keyword>
<keyword evidence="1" id="KW-0812">Transmembrane</keyword>
<feature type="transmembrane region" description="Helical" evidence="1">
    <location>
        <begin position="255"/>
        <end position="275"/>
    </location>
</feature>
<feature type="transmembrane region" description="Helical" evidence="1">
    <location>
        <begin position="215"/>
        <end position="234"/>
    </location>
</feature>
<feature type="transmembrane region" description="Helical" evidence="1">
    <location>
        <begin position="348"/>
        <end position="366"/>
    </location>
</feature>
<feature type="transmembrane region" description="Helical" evidence="1">
    <location>
        <begin position="123"/>
        <end position="144"/>
    </location>
</feature>